<evidence type="ECO:0000259" key="1">
    <source>
        <dbReference type="Pfam" id="PF12392"/>
    </source>
</evidence>
<gene>
    <name evidence="2" type="ORF">DPQ25_04745</name>
</gene>
<organism evidence="2 3">
    <name type="scientific">Hydrogeniiclostridium mannosilyticum</name>
    <dbReference type="NCBI Taxonomy" id="2764322"/>
    <lineage>
        <taxon>Bacteria</taxon>
        <taxon>Bacillati</taxon>
        <taxon>Bacillota</taxon>
        <taxon>Clostridia</taxon>
        <taxon>Eubacteriales</taxon>
        <taxon>Acutalibacteraceae</taxon>
        <taxon>Hydrogeniiclostridium</taxon>
    </lineage>
</organism>
<dbReference type="InterPro" id="IPR020988">
    <property type="entry name" value="Pept_U32_collagenase"/>
</dbReference>
<name>A0A328UG76_9FIRM</name>
<dbReference type="Proteomes" id="UP000249377">
    <property type="component" value="Unassembled WGS sequence"/>
</dbReference>
<dbReference type="EMBL" id="QLYR01000001">
    <property type="protein sequence ID" value="RAQ30857.1"/>
    <property type="molecule type" value="Genomic_DNA"/>
</dbReference>
<dbReference type="SUPFAM" id="SSF51366">
    <property type="entry name" value="Ribulose-phoshate binding barrel"/>
    <property type="match status" value="1"/>
</dbReference>
<reference evidence="2 3" key="1">
    <citation type="submission" date="2018-06" db="EMBL/GenBank/DDBJ databases">
        <title>Noncontiguous genome sequence of Ruminococcaceae bacterium ASD2818.</title>
        <authorList>
            <person name="Chaplin A.V."/>
            <person name="Sokolova S.R."/>
            <person name="Kochetkova T.O."/>
            <person name="Goltsov A.Y."/>
            <person name="Trofimov D.Y."/>
            <person name="Efimov B.A."/>
        </authorList>
    </citation>
    <scope>NUCLEOTIDE SEQUENCE [LARGE SCALE GENOMIC DNA]</scope>
    <source>
        <strain evidence="2 3">ASD2818</strain>
    </source>
</reference>
<dbReference type="InterPro" id="IPR001539">
    <property type="entry name" value="Peptidase_U32"/>
</dbReference>
<dbReference type="PANTHER" id="PTHR30217:SF10">
    <property type="entry name" value="23S RRNA 5-HYDROXYCYTIDINE C2501 SYNTHASE"/>
    <property type="match status" value="1"/>
</dbReference>
<evidence type="ECO:0000313" key="2">
    <source>
        <dbReference type="EMBL" id="RAQ30857.1"/>
    </source>
</evidence>
<dbReference type="InterPro" id="IPR051454">
    <property type="entry name" value="RNA/ubiquinone_mod_enzymes"/>
</dbReference>
<comment type="caution">
    <text evidence="2">The sequence shown here is derived from an EMBL/GenBank/DDBJ whole genome shotgun (WGS) entry which is preliminary data.</text>
</comment>
<dbReference type="InterPro" id="IPR011060">
    <property type="entry name" value="RibuloseP-bd_barrel"/>
</dbReference>
<dbReference type="PANTHER" id="PTHR30217">
    <property type="entry name" value="PEPTIDASE U32 FAMILY"/>
    <property type="match status" value="1"/>
</dbReference>
<evidence type="ECO:0000313" key="3">
    <source>
        <dbReference type="Proteomes" id="UP000249377"/>
    </source>
</evidence>
<feature type="domain" description="Peptidase U32 collagenase" evidence="1">
    <location>
        <begin position="310"/>
        <end position="411"/>
    </location>
</feature>
<sequence>MEILAPAGSPESLTAAVRAGADAVYLGASSFSARANAHNFDNEALAEAVRYCHAYGVKVYLAVNTVLRDEELPAALELVAYACQLPVDAVLVQDMGLFRLIGRAAPGLPLHASTQMSIHTPAGARALQQAGATRVVLSRELSLREMKGIAANASVELEAFVHGALCMSVSGQCYFSAMLGSRSGNRGLCAQPCRLPFQAEGGTGHDLSLKDLSMVERVRELEAAGICCAKIEGRMKRPEYVAAAVSACRHAVDEGAAPPALLNSLRAVFSRSGFTTGYPDGRLGREMFGTRQKEDVAAATNQVLSGLRGLYKSERRRVPVHFFLDIRRGLPSRLIVRDAEGYEAAVEGEIPQPALNRPLDAAFCEKQLGKTGGTPFLPAEYTCKIDEGLSLPIPMLNGLRREALKRLETARRQRPPVSFHAPVLLAQGHASSPPRPVPARLPLRGRFPDDSLPDAARALEWCYLPYTLPSERFQTLTAAGYRIALELPRGLFGLEDAVAAQLTHLWQAGARDVWAGNIGAAQLAKELGFTVHGGFSLNLLNGEALAWYREFGLADAELSFELTLRQAAAIGDTLKRGLLLYGHLPLMLTRNCPAANGPGGCRHCKAAGKTAVLTDRRGAAFPVQCFGACSEVLNTVPLEMSDRLAEVQNIDFGVLRFTVEAPAARAAVIQRYLTAQPPEKEYTRGLYYRGIE</sequence>
<proteinExistence type="predicted"/>
<dbReference type="Pfam" id="PF01136">
    <property type="entry name" value="Peptidase_U32"/>
    <property type="match status" value="1"/>
</dbReference>
<keyword evidence="3" id="KW-1185">Reference proteome</keyword>
<dbReference type="Pfam" id="PF12392">
    <property type="entry name" value="DUF3656"/>
    <property type="match status" value="1"/>
</dbReference>
<dbReference type="RefSeq" id="WP_112332051.1">
    <property type="nucleotide sequence ID" value="NZ_QLYR01000001.1"/>
</dbReference>
<accession>A0A328UG76</accession>
<dbReference type="AlphaFoldDB" id="A0A328UG76"/>
<protein>
    <submittedName>
        <fullName evidence="2">U32 family peptidase</fullName>
    </submittedName>
</protein>